<feature type="non-terminal residue" evidence="1">
    <location>
        <position position="1"/>
    </location>
</feature>
<proteinExistence type="predicted"/>
<protein>
    <submittedName>
        <fullName evidence="1">Uncharacterized protein</fullName>
    </submittedName>
</protein>
<keyword evidence="2" id="KW-1185">Reference proteome</keyword>
<sequence>VWGPYDHIMAVIINRHVKRDATISILKGNVCIKTYNLILMEGDIIMVFLNPGFYY</sequence>
<dbReference type="EMBL" id="MSZS01000003">
    <property type="protein sequence ID" value="PKX94825.1"/>
    <property type="molecule type" value="Genomic_DNA"/>
</dbReference>
<gene>
    <name evidence="1" type="ORF">P174DRAFT_366860</name>
</gene>
<evidence type="ECO:0000313" key="1">
    <source>
        <dbReference type="EMBL" id="PKX94825.1"/>
    </source>
</evidence>
<accession>A0A2I1CB14</accession>
<dbReference type="AlphaFoldDB" id="A0A2I1CB14"/>
<evidence type="ECO:0000313" key="2">
    <source>
        <dbReference type="Proteomes" id="UP000234474"/>
    </source>
</evidence>
<name>A0A2I1CB14_ASPN1</name>
<organism evidence="1 2">
    <name type="scientific">Aspergillus novofumigatus (strain IBT 16806)</name>
    <dbReference type="NCBI Taxonomy" id="1392255"/>
    <lineage>
        <taxon>Eukaryota</taxon>
        <taxon>Fungi</taxon>
        <taxon>Dikarya</taxon>
        <taxon>Ascomycota</taxon>
        <taxon>Pezizomycotina</taxon>
        <taxon>Eurotiomycetes</taxon>
        <taxon>Eurotiomycetidae</taxon>
        <taxon>Eurotiales</taxon>
        <taxon>Aspergillaceae</taxon>
        <taxon>Aspergillus</taxon>
        <taxon>Aspergillus subgen. Fumigati</taxon>
    </lineage>
</organism>
<dbReference type="RefSeq" id="XP_024683420.1">
    <property type="nucleotide sequence ID" value="XM_024822137.1"/>
</dbReference>
<reference evidence="2" key="1">
    <citation type="journal article" date="2018" name="Proc. Natl. Acad. Sci. U.S.A.">
        <title>Linking secondary metabolites to gene clusters through genome sequencing of six diverse Aspergillus species.</title>
        <authorList>
            <person name="Kaerboelling I."/>
            <person name="Vesth T.C."/>
            <person name="Frisvad J.C."/>
            <person name="Nybo J.L."/>
            <person name="Theobald S."/>
            <person name="Kuo A."/>
            <person name="Bowyer P."/>
            <person name="Matsuda Y."/>
            <person name="Mondo S."/>
            <person name="Lyhne E.K."/>
            <person name="Kogle M.E."/>
            <person name="Clum A."/>
            <person name="Lipzen A."/>
            <person name="Salamov A."/>
            <person name="Ngan C.Y."/>
            <person name="Daum C."/>
            <person name="Chiniquy J."/>
            <person name="Barry K."/>
            <person name="LaButti K."/>
            <person name="Haridas S."/>
            <person name="Simmons B.A."/>
            <person name="Magnuson J.K."/>
            <person name="Mortensen U.H."/>
            <person name="Larsen T.O."/>
            <person name="Grigoriev I.V."/>
            <person name="Baker S.E."/>
            <person name="Andersen M.R."/>
        </authorList>
    </citation>
    <scope>NUCLEOTIDE SEQUENCE [LARGE SCALE GENOMIC DNA]</scope>
    <source>
        <strain evidence="2">IBT 16806</strain>
    </source>
</reference>
<comment type="caution">
    <text evidence="1">The sequence shown here is derived from an EMBL/GenBank/DDBJ whole genome shotgun (WGS) entry which is preliminary data.</text>
</comment>
<dbReference type="GeneID" id="36529463"/>
<dbReference type="Proteomes" id="UP000234474">
    <property type="component" value="Unassembled WGS sequence"/>
</dbReference>
<dbReference type="VEuPathDB" id="FungiDB:P174DRAFT_366860"/>